<dbReference type="Gene3D" id="1.10.225.10">
    <property type="entry name" value="Saposin-like"/>
    <property type="match status" value="6"/>
</dbReference>
<dbReference type="PANTHER" id="PTHR11480">
    <property type="entry name" value="SAPOSIN-RELATED"/>
    <property type="match status" value="1"/>
</dbReference>
<dbReference type="PROSITE" id="PS50015">
    <property type="entry name" value="SAP_B"/>
    <property type="match status" value="6"/>
</dbReference>
<keyword evidence="11" id="KW-1185">Reference proteome</keyword>
<feature type="chain" id="PRO_5040313505" description="Proactivator polypeptide" evidence="7">
    <location>
        <begin position="20"/>
        <end position="730"/>
    </location>
</feature>
<feature type="domain" description="Saposin B-type" evidence="8">
    <location>
        <begin position="160"/>
        <end position="239"/>
    </location>
</feature>
<dbReference type="InterPro" id="IPR051428">
    <property type="entry name" value="Sphingo_Act-Surfact_Prot"/>
</dbReference>
<dbReference type="InterPro" id="IPR007856">
    <property type="entry name" value="SapB_1"/>
</dbReference>
<dbReference type="GO" id="GO:0016020">
    <property type="term" value="C:membrane"/>
    <property type="evidence" value="ECO:0007669"/>
    <property type="project" value="GOC"/>
</dbReference>
<keyword evidence="6" id="KW-0325">Glycoprotein</keyword>
<sequence length="730" mass="82078">MRTLISIFLVFIFATVISCSVILGRNHCTYGPAYWCSNITNAKSCGAVSHCIKTVWEKQHVPEDSDSICQICLDMVKQARDQLESNDTMEEIREVFEGSCDLIPISVVKKECKRLADDFIPELIEALASQMNPQVVCSTAGLCNNAAIDKLLEEDEAQKQSFNCDKCNNVGNAISNKFHTSSRDQVFDGFLSACGRMSSFSDACSSIVSTHFDNIYDELSKNLKADNICHISGACSRQYHNHDSKSIEIKTESNIKFIYKKDDISCELCEQLVKHLRDVLVANTTKQEFKTVLLGLCSQTKGFKQECNSIINQYYGIIYEMLVNNLDANGVCFLIGLCDKGIKGNVPNMPLLPSEQVFPRKRLGQHEKIFKNEQIQSMILPIDQLMGAKSSLDLIDGGEKCEICTYFFHFLQEELSDAKNEDQIKELVKQTCSKFPSSIQPSCNSFVDLYGDTIIALLVQEIDPRDLCPKLKLCPEKTYITENTENTIKTEKSNFIPHIIVTNDIADNTIDSQIIDTGSGECLLCMSVVAASESKISRSMTKSQIENVLMRECSKFHPYQEICNNFVKKNVDEIMDLLSVHLSSMRMTPKEICQKLTLCAIEDDLNIDEAVMINVFAISEVPIVSRASLTKHDPNKIVQADPQCVLCEFIMAKLEQELKDKHTQEEIKQAVENICSKMPKSITKKCTTFVDNYAELIITLINRVPPKEICTEMSLCAPTNKRKALIRDSE</sequence>
<evidence type="ECO:0000256" key="2">
    <source>
        <dbReference type="ARBA" id="ARBA00022525"/>
    </source>
</evidence>
<dbReference type="Pfam" id="PF02199">
    <property type="entry name" value="SapA"/>
    <property type="match status" value="1"/>
</dbReference>
<dbReference type="SMART" id="SM00741">
    <property type="entry name" value="SapB"/>
    <property type="match status" value="6"/>
</dbReference>
<dbReference type="PROSITE" id="PS51257">
    <property type="entry name" value="PROKAR_LIPOPROTEIN"/>
    <property type="match status" value="1"/>
</dbReference>
<feature type="domain" description="Saposin B-type" evidence="8">
    <location>
        <begin position="262"/>
        <end position="342"/>
    </location>
</feature>
<evidence type="ECO:0008006" key="12">
    <source>
        <dbReference type="Google" id="ProtNLM"/>
    </source>
</evidence>
<evidence type="ECO:0000256" key="4">
    <source>
        <dbReference type="ARBA" id="ARBA00022737"/>
    </source>
</evidence>
<dbReference type="InterPro" id="IPR011001">
    <property type="entry name" value="Saposin-like"/>
</dbReference>
<reference evidence="10" key="1">
    <citation type="submission" date="2022-01" db="EMBL/GenBank/DDBJ databases">
        <authorList>
            <person name="King R."/>
        </authorList>
    </citation>
    <scope>NUCLEOTIDE SEQUENCE</scope>
</reference>
<dbReference type="Proteomes" id="UP001153620">
    <property type="component" value="Chromosome 3"/>
</dbReference>
<dbReference type="OrthoDB" id="69496at2759"/>
<evidence type="ECO:0000256" key="7">
    <source>
        <dbReference type="SAM" id="SignalP"/>
    </source>
</evidence>
<keyword evidence="5" id="KW-1015">Disulfide bond</keyword>
<keyword evidence="4" id="KW-0677">Repeat</keyword>
<evidence type="ECO:0000256" key="3">
    <source>
        <dbReference type="ARBA" id="ARBA00022729"/>
    </source>
</evidence>
<dbReference type="FunFam" id="1.10.225.10:FF:000002">
    <property type="entry name" value="prosaposin isoform X2"/>
    <property type="match status" value="2"/>
</dbReference>
<comment type="subcellular location">
    <subcellularLocation>
        <location evidence="1">Secreted</location>
    </subcellularLocation>
</comment>
<dbReference type="InterPro" id="IPR003119">
    <property type="entry name" value="SAP_A"/>
</dbReference>
<dbReference type="GO" id="GO:0005764">
    <property type="term" value="C:lysosome"/>
    <property type="evidence" value="ECO:0007669"/>
    <property type="project" value="InterPro"/>
</dbReference>
<dbReference type="GO" id="GO:0006665">
    <property type="term" value="P:sphingolipid metabolic process"/>
    <property type="evidence" value="ECO:0007669"/>
    <property type="project" value="InterPro"/>
</dbReference>
<dbReference type="PANTHER" id="PTHR11480:SF3">
    <property type="entry name" value="BCDNA.GH08312"/>
    <property type="match status" value="1"/>
</dbReference>
<keyword evidence="2" id="KW-0964">Secreted</keyword>
<evidence type="ECO:0000259" key="9">
    <source>
        <dbReference type="PROSITE" id="PS51110"/>
    </source>
</evidence>
<protein>
    <recommendedName>
        <fullName evidence="12">Proactivator polypeptide</fullName>
    </recommendedName>
</protein>
<dbReference type="InterPro" id="IPR008373">
    <property type="entry name" value="Saposin"/>
</dbReference>
<feature type="domain" description="Saposin B-type" evidence="8">
    <location>
        <begin position="397"/>
        <end position="478"/>
    </location>
</feature>
<dbReference type="SUPFAM" id="SSF47862">
    <property type="entry name" value="Saposin"/>
    <property type="match status" value="6"/>
</dbReference>
<feature type="domain" description="Saposin B-type" evidence="8">
    <location>
        <begin position="640"/>
        <end position="720"/>
    </location>
</feature>
<accession>A0A9N9S0Y6</accession>
<dbReference type="AlphaFoldDB" id="A0A9N9S0Y6"/>
<dbReference type="InterPro" id="IPR008138">
    <property type="entry name" value="SapB_2"/>
</dbReference>
<evidence type="ECO:0000256" key="5">
    <source>
        <dbReference type="ARBA" id="ARBA00023157"/>
    </source>
</evidence>
<dbReference type="PROSITE" id="PS51110">
    <property type="entry name" value="SAP_A"/>
    <property type="match status" value="1"/>
</dbReference>
<proteinExistence type="predicted"/>
<reference evidence="10" key="2">
    <citation type="submission" date="2022-10" db="EMBL/GenBank/DDBJ databases">
        <authorList>
            <consortium name="ENA_rothamsted_submissions"/>
            <consortium name="culmorum"/>
            <person name="King R."/>
        </authorList>
    </citation>
    <scope>NUCLEOTIDE SEQUENCE</scope>
</reference>
<feature type="signal peptide" evidence="7">
    <location>
        <begin position="1"/>
        <end position="19"/>
    </location>
</feature>
<feature type="domain" description="Saposin A-type" evidence="9">
    <location>
        <begin position="21"/>
        <end position="61"/>
    </location>
</feature>
<dbReference type="Pfam" id="PF03489">
    <property type="entry name" value="SapB_2"/>
    <property type="match status" value="6"/>
</dbReference>
<gene>
    <name evidence="10" type="ORF">CHIRRI_LOCUS10725</name>
</gene>
<evidence type="ECO:0000259" key="8">
    <source>
        <dbReference type="PROSITE" id="PS50015"/>
    </source>
</evidence>
<dbReference type="EMBL" id="OU895879">
    <property type="protein sequence ID" value="CAG9807879.1"/>
    <property type="molecule type" value="Genomic_DNA"/>
</dbReference>
<evidence type="ECO:0000256" key="6">
    <source>
        <dbReference type="ARBA" id="ARBA00023180"/>
    </source>
</evidence>
<dbReference type="PRINTS" id="PR01797">
    <property type="entry name" value="SAPOSIN"/>
</dbReference>
<organism evidence="10 11">
    <name type="scientific">Chironomus riparius</name>
    <dbReference type="NCBI Taxonomy" id="315576"/>
    <lineage>
        <taxon>Eukaryota</taxon>
        <taxon>Metazoa</taxon>
        <taxon>Ecdysozoa</taxon>
        <taxon>Arthropoda</taxon>
        <taxon>Hexapoda</taxon>
        <taxon>Insecta</taxon>
        <taxon>Pterygota</taxon>
        <taxon>Neoptera</taxon>
        <taxon>Endopterygota</taxon>
        <taxon>Diptera</taxon>
        <taxon>Nematocera</taxon>
        <taxon>Chironomoidea</taxon>
        <taxon>Chironomidae</taxon>
        <taxon>Chironominae</taxon>
        <taxon>Chironomus</taxon>
    </lineage>
</organism>
<evidence type="ECO:0000256" key="1">
    <source>
        <dbReference type="ARBA" id="ARBA00004613"/>
    </source>
</evidence>
<evidence type="ECO:0000313" key="10">
    <source>
        <dbReference type="EMBL" id="CAG9807879.1"/>
    </source>
</evidence>
<feature type="domain" description="Saposin B-type" evidence="8">
    <location>
        <begin position="65"/>
        <end position="147"/>
    </location>
</feature>
<name>A0A9N9S0Y6_9DIPT</name>
<feature type="domain" description="Saposin B-type" evidence="8">
    <location>
        <begin position="518"/>
        <end position="603"/>
    </location>
</feature>
<keyword evidence="3 7" id="KW-0732">Signal</keyword>
<evidence type="ECO:0000313" key="11">
    <source>
        <dbReference type="Proteomes" id="UP001153620"/>
    </source>
</evidence>
<dbReference type="GO" id="GO:0005576">
    <property type="term" value="C:extracellular region"/>
    <property type="evidence" value="ECO:0007669"/>
    <property type="project" value="UniProtKB-SubCell"/>
</dbReference>
<dbReference type="SMART" id="SM00162">
    <property type="entry name" value="SAPA"/>
    <property type="match status" value="1"/>
</dbReference>
<dbReference type="Pfam" id="PF05184">
    <property type="entry name" value="SapB_1"/>
    <property type="match status" value="4"/>
</dbReference>
<dbReference type="InterPro" id="IPR008139">
    <property type="entry name" value="SaposinB_dom"/>
</dbReference>